<dbReference type="Proteomes" id="UP001153332">
    <property type="component" value="Unassembled WGS sequence"/>
</dbReference>
<name>A0ACC2J9F8_9PEZI</name>
<evidence type="ECO:0000313" key="1">
    <source>
        <dbReference type="EMBL" id="KAJ8123969.1"/>
    </source>
</evidence>
<keyword evidence="2" id="KW-1185">Reference proteome</keyword>
<sequence length="68" mass="7901">MSALFQLCVVRGILLGTRDMLRDLVKYVEDKKIQIAVDDVEFKLEDAKSAYERLKAQKHFSKVIIKMD</sequence>
<protein>
    <submittedName>
        <fullName evidence="1">Uncharacterized protein</fullName>
    </submittedName>
</protein>
<gene>
    <name evidence="1" type="ORF">O1611_g9470</name>
</gene>
<proteinExistence type="predicted"/>
<evidence type="ECO:0000313" key="2">
    <source>
        <dbReference type="Proteomes" id="UP001153332"/>
    </source>
</evidence>
<reference evidence="1" key="1">
    <citation type="submission" date="2022-12" db="EMBL/GenBank/DDBJ databases">
        <title>Genome Sequence of Lasiodiplodia mahajangana.</title>
        <authorList>
            <person name="Buettner E."/>
        </authorList>
    </citation>
    <scope>NUCLEOTIDE SEQUENCE</scope>
    <source>
        <strain evidence="1">VT137</strain>
    </source>
</reference>
<dbReference type="EMBL" id="JAPUUL010003242">
    <property type="protein sequence ID" value="KAJ8123969.1"/>
    <property type="molecule type" value="Genomic_DNA"/>
</dbReference>
<accession>A0ACC2J9F8</accession>
<comment type="caution">
    <text evidence="1">The sequence shown here is derived from an EMBL/GenBank/DDBJ whole genome shotgun (WGS) entry which is preliminary data.</text>
</comment>
<organism evidence="1 2">
    <name type="scientific">Lasiodiplodia mahajangana</name>
    <dbReference type="NCBI Taxonomy" id="1108764"/>
    <lineage>
        <taxon>Eukaryota</taxon>
        <taxon>Fungi</taxon>
        <taxon>Dikarya</taxon>
        <taxon>Ascomycota</taxon>
        <taxon>Pezizomycotina</taxon>
        <taxon>Dothideomycetes</taxon>
        <taxon>Dothideomycetes incertae sedis</taxon>
        <taxon>Botryosphaeriales</taxon>
        <taxon>Botryosphaeriaceae</taxon>
        <taxon>Lasiodiplodia</taxon>
    </lineage>
</organism>